<keyword evidence="3" id="KW-0560">Oxidoreductase</keyword>
<sequence>MRVLAIIGSPAAGGRSTAAARAVLDGARAAGADTEVLELSGAAGPEHAVAALDRADGAVFAAPVYRARAAYPLKSFLDAVPRGMWGETAAPLQGKACAVALTGAGWHHFLAVDDLRGVLAGFFAAQVLSPGLYLPQNAFADRERLLGDAADLAGAHGAALVDLVRAVRDSTALGALRPLA</sequence>
<evidence type="ECO:0000256" key="2">
    <source>
        <dbReference type="ARBA" id="ARBA00022643"/>
    </source>
</evidence>
<reference evidence="6" key="1">
    <citation type="submission" date="2023-07" db="EMBL/GenBank/DDBJ databases">
        <title>30 novel species of actinomycetes from the DSMZ collection.</title>
        <authorList>
            <person name="Nouioui I."/>
        </authorList>
    </citation>
    <scope>NUCLEOTIDE SEQUENCE [LARGE SCALE GENOMIC DNA]</scope>
    <source>
        <strain evidence="6">DSM 45055</strain>
    </source>
</reference>
<protein>
    <submittedName>
        <fullName evidence="5">NAD(P)H-dependent oxidoreductase</fullName>
    </submittedName>
</protein>
<accession>A0ABU2KNM8</accession>
<name>A0ABU2KNM8_9ACTN</name>
<dbReference type="EMBL" id="JAVREK010000002">
    <property type="protein sequence ID" value="MDT0300880.1"/>
    <property type="molecule type" value="Genomic_DNA"/>
</dbReference>
<dbReference type="SUPFAM" id="SSF52218">
    <property type="entry name" value="Flavoproteins"/>
    <property type="match status" value="1"/>
</dbReference>
<dbReference type="PANTHER" id="PTHR43408">
    <property type="entry name" value="FMN REDUCTASE (NADPH)"/>
    <property type="match status" value="1"/>
</dbReference>
<evidence type="ECO:0000256" key="3">
    <source>
        <dbReference type="ARBA" id="ARBA00023002"/>
    </source>
</evidence>
<keyword evidence="2" id="KW-0288">FMN</keyword>
<dbReference type="RefSeq" id="WP_311543320.1">
    <property type="nucleotide sequence ID" value="NZ_JAVREK010000002.1"/>
</dbReference>
<dbReference type="Pfam" id="PF03358">
    <property type="entry name" value="FMN_red"/>
    <property type="match status" value="1"/>
</dbReference>
<organism evidence="5 6">
    <name type="scientific">Streptomonospora wellingtoniae</name>
    <dbReference type="NCBI Taxonomy" id="3075544"/>
    <lineage>
        <taxon>Bacteria</taxon>
        <taxon>Bacillati</taxon>
        <taxon>Actinomycetota</taxon>
        <taxon>Actinomycetes</taxon>
        <taxon>Streptosporangiales</taxon>
        <taxon>Nocardiopsidaceae</taxon>
        <taxon>Streptomonospora</taxon>
    </lineage>
</organism>
<dbReference type="InterPro" id="IPR051814">
    <property type="entry name" value="NAD(P)H-dep_FMN_reductase"/>
</dbReference>
<dbReference type="Gene3D" id="3.40.50.360">
    <property type="match status" value="1"/>
</dbReference>
<dbReference type="InterPro" id="IPR029039">
    <property type="entry name" value="Flavoprotein-like_sf"/>
</dbReference>
<feature type="domain" description="NADPH-dependent FMN reductase-like" evidence="4">
    <location>
        <begin position="1"/>
        <end position="133"/>
    </location>
</feature>
<evidence type="ECO:0000256" key="1">
    <source>
        <dbReference type="ARBA" id="ARBA00022630"/>
    </source>
</evidence>
<dbReference type="InterPro" id="IPR005025">
    <property type="entry name" value="FMN_Rdtase-like_dom"/>
</dbReference>
<evidence type="ECO:0000313" key="5">
    <source>
        <dbReference type="EMBL" id="MDT0300880.1"/>
    </source>
</evidence>
<dbReference type="PANTHER" id="PTHR43408:SF2">
    <property type="entry name" value="FMN REDUCTASE (NADPH)"/>
    <property type="match status" value="1"/>
</dbReference>
<comment type="caution">
    <text evidence="5">The sequence shown here is derived from an EMBL/GenBank/DDBJ whole genome shotgun (WGS) entry which is preliminary data.</text>
</comment>
<evidence type="ECO:0000313" key="6">
    <source>
        <dbReference type="Proteomes" id="UP001183226"/>
    </source>
</evidence>
<gene>
    <name evidence="5" type="ORF">RM446_02000</name>
</gene>
<keyword evidence="6" id="KW-1185">Reference proteome</keyword>
<evidence type="ECO:0000259" key="4">
    <source>
        <dbReference type="Pfam" id="PF03358"/>
    </source>
</evidence>
<dbReference type="Proteomes" id="UP001183226">
    <property type="component" value="Unassembled WGS sequence"/>
</dbReference>
<keyword evidence="1" id="KW-0285">Flavoprotein</keyword>
<proteinExistence type="predicted"/>